<dbReference type="Proteomes" id="UP000475532">
    <property type="component" value="Unassembled WGS sequence"/>
</dbReference>
<dbReference type="RefSeq" id="WP_163063219.1">
    <property type="nucleotide sequence ID" value="NZ_JAAGLI010001086.1"/>
</dbReference>
<sequence length="317" mass="34216">MIEDLVARVESGDDDAVEELADIAAADPDALAPYRLRLLDAGAFWRESVLYRGADEEFQRAVVARIESGGSELPGRLAFVLAQTRGHVAQDAFRRWVESPPAVPDFDPYQRGVAALIRDGGWELSSDGVRELCGASAYRLVPEQGGGERTGDTCPWCASPLWTALDLDTADPRVAEALAHTHWQGRLRIATCHLCSCYGTTYCEVTDDGGATWSAHNERPDYLPGGGAEEPPLIRFTPGEQRPTAHLASAWAREGSTLGGCPDWIQDPAYTDCPKCGMAMAYVGLVGGADLSDYGEGAYYLFVHAQCGLAAVEYQQS</sequence>
<name>A0A6L9QTC9_9ACTN</name>
<dbReference type="EMBL" id="JAAGLI010001086">
    <property type="protein sequence ID" value="NEA28719.1"/>
    <property type="molecule type" value="Genomic_DNA"/>
</dbReference>
<gene>
    <name evidence="1" type="ORF">G3I70_40420</name>
</gene>
<proteinExistence type="predicted"/>
<evidence type="ECO:0000313" key="2">
    <source>
        <dbReference type="Proteomes" id="UP000475532"/>
    </source>
</evidence>
<accession>A0A6L9QTC9</accession>
<protein>
    <recommendedName>
        <fullName evidence="3">DUF1963 domain-containing protein</fullName>
    </recommendedName>
</protein>
<reference evidence="1 2" key="1">
    <citation type="submission" date="2020-01" db="EMBL/GenBank/DDBJ databases">
        <title>Insect and environment-associated Actinomycetes.</title>
        <authorList>
            <person name="Currrie C."/>
            <person name="Chevrette M."/>
            <person name="Carlson C."/>
            <person name="Stubbendieck R."/>
            <person name="Wendt-Pienkowski E."/>
        </authorList>
    </citation>
    <scope>NUCLEOTIDE SEQUENCE [LARGE SCALE GENOMIC DNA]</scope>
    <source>
        <strain evidence="1 2">SID10258</strain>
    </source>
</reference>
<organism evidence="1 2">
    <name type="scientific">Actinomadura bangladeshensis</name>
    <dbReference type="NCBI Taxonomy" id="453573"/>
    <lineage>
        <taxon>Bacteria</taxon>
        <taxon>Bacillati</taxon>
        <taxon>Actinomycetota</taxon>
        <taxon>Actinomycetes</taxon>
        <taxon>Streptosporangiales</taxon>
        <taxon>Thermomonosporaceae</taxon>
        <taxon>Actinomadura</taxon>
    </lineage>
</organism>
<evidence type="ECO:0008006" key="3">
    <source>
        <dbReference type="Google" id="ProtNLM"/>
    </source>
</evidence>
<dbReference type="AlphaFoldDB" id="A0A6L9QTC9"/>
<comment type="caution">
    <text evidence="1">The sequence shown here is derived from an EMBL/GenBank/DDBJ whole genome shotgun (WGS) entry which is preliminary data.</text>
</comment>
<evidence type="ECO:0000313" key="1">
    <source>
        <dbReference type="EMBL" id="NEA28719.1"/>
    </source>
</evidence>